<reference evidence="1" key="2">
    <citation type="submission" date="2021-04" db="EMBL/GenBank/DDBJ databases">
        <authorList>
            <person name="Gilroy R."/>
        </authorList>
    </citation>
    <scope>NUCLEOTIDE SEQUENCE</scope>
    <source>
        <strain evidence="1">CHK192-19661</strain>
    </source>
</reference>
<dbReference type="NCBIfam" id="TIGR01909">
    <property type="entry name" value="C_GCAxxG_C_C"/>
    <property type="match status" value="1"/>
</dbReference>
<accession>A0A9D2D792</accession>
<dbReference type="Pfam" id="PF09719">
    <property type="entry name" value="C_GCAxxG_C_C"/>
    <property type="match status" value="1"/>
</dbReference>
<comment type="caution">
    <text evidence="1">The sequence shown here is derived from an EMBL/GenBank/DDBJ whole genome shotgun (WGS) entry which is preliminary data.</text>
</comment>
<name>A0A9D2D792_9FIRM</name>
<dbReference type="EMBL" id="DXCF01000029">
    <property type="protein sequence ID" value="HIZ09931.1"/>
    <property type="molecule type" value="Genomic_DNA"/>
</dbReference>
<dbReference type="AlphaFoldDB" id="A0A9D2D792"/>
<evidence type="ECO:0000313" key="1">
    <source>
        <dbReference type="EMBL" id="HIZ09931.1"/>
    </source>
</evidence>
<evidence type="ECO:0000313" key="2">
    <source>
        <dbReference type="Proteomes" id="UP000824025"/>
    </source>
</evidence>
<proteinExistence type="predicted"/>
<gene>
    <name evidence="1" type="ORF">H9726_05525</name>
</gene>
<organism evidence="1 2">
    <name type="scientific">Candidatus Borkfalkia avicola</name>
    <dbReference type="NCBI Taxonomy" id="2838503"/>
    <lineage>
        <taxon>Bacteria</taxon>
        <taxon>Bacillati</taxon>
        <taxon>Bacillota</taxon>
        <taxon>Clostridia</taxon>
        <taxon>Christensenellales</taxon>
        <taxon>Christensenellaceae</taxon>
        <taxon>Candidatus Borkfalkia</taxon>
    </lineage>
</organism>
<reference evidence="1" key="1">
    <citation type="journal article" date="2021" name="PeerJ">
        <title>Extensive microbial diversity within the chicken gut microbiome revealed by metagenomics and culture.</title>
        <authorList>
            <person name="Gilroy R."/>
            <person name="Ravi A."/>
            <person name="Getino M."/>
            <person name="Pursley I."/>
            <person name="Horton D.L."/>
            <person name="Alikhan N.F."/>
            <person name="Baker D."/>
            <person name="Gharbi K."/>
            <person name="Hall N."/>
            <person name="Watson M."/>
            <person name="Adriaenssens E.M."/>
            <person name="Foster-Nyarko E."/>
            <person name="Jarju S."/>
            <person name="Secka A."/>
            <person name="Antonio M."/>
            <person name="Oren A."/>
            <person name="Chaudhuri R.R."/>
            <person name="La Ragione R."/>
            <person name="Hildebrand F."/>
            <person name="Pallen M.J."/>
        </authorList>
    </citation>
    <scope>NUCLEOTIDE SEQUENCE</scope>
    <source>
        <strain evidence="1">CHK192-19661</strain>
    </source>
</reference>
<dbReference type="Proteomes" id="UP000824025">
    <property type="component" value="Unassembled WGS sequence"/>
</dbReference>
<sequence>MTRAERAKQNFMRGLNCAQAVFLAFSDLYGELDEKTALKLAAPFGGGVGRLRELCGALSGCLMAAGMIFYDAGNITVAEKSALYAREQEIAARFRADNGSIVCRELLSGVAHDDAPQAEERTAEYYRKRPCPEICARAAAAFEQYLKEQGVLPAEEKQ</sequence>
<dbReference type="InterPro" id="IPR010181">
    <property type="entry name" value="CGCAxxGCC_motif"/>
</dbReference>
<protein>
    <submittedName>
        <fullName evidence="1">C-GCAxxG-C-C family protein</fullName>
    </submittedName>
</protein>